<reference evidence="1 2" key="1">
    <citation type="submission" date="2021-06" db="EMBL/GenBank/DDBJ databases">
        <authorList>
            <person name="Kallberg Y."/>
            <person name="Tangrot J."/>
            <person name="Rosling A."/>
        </authorList>
    </citation>
    <scope>NUCLEOTIDE SEQUENCE [LARGE SCALE GENOMIC DNA]</scope>
    <source>
        <strain evidence="1 2">120-4 pot B 10/14</strain>
    </source>
</reference>
<evidence type="ECO:0000313" key="1">
    <source>
        <dbReference type="EMBL" id="CAG8850063.1"/>
    </source>
</evidence>
<evidence type="ECO:0000313" key="2">
    <source>
        <dbReference type="Proteomes" id="UP000789901"/>
    </source>
</evidence>
<protein>
    <submittedName>
        <fullName evidence="1">18302_t:CDS:1</fullName>
    </submittedName>
</protein>
<proteinExistence type="predicted"/>
<name>A0ABN7X8I4_GIGMA</name>
<gene>
    <name evidence="1" type="ORF">GMARGA_LOCUS40023</name>
</gene>
<organism evidence="1 2">
    <name type="scientific">Gigaspora margarita</name>
    <dbReference type="NCBI Taxonomy" id="4874"/>
    <lineage>
        <taxon>Eukaryota</taxon>
        <taxon>Fungi</taxon>
        <taxon>Fungi incertae sedis</taxon>
        <taxon>Mucoromycota</taxon>
        <taxon>Glomeromycotina</taxon>
        <taxon>Glomeromycetes</taxon>
        <taxon>Diversisporales</taxon>
        <taxon>Gigasporaceae</taxon>
        <taxon>Gigaspora</taxon>
    </lineage>
</organism>
<feature type="non-terminal residue" evidence="1">
    <location>
        <position position="92"/>
    </location>
</feature>
<dbReference type="EMBL" id="CAJVQB010099343">
    <property type="protein sequence ID" value="CAG8850063.1"/>
    <property type="molecule type" value="Genomic_DNA"/>
</dbReference>
<accession>A0ABN7X8I4</accession>
<dbReference type="Proteomes" id="UP000789901">
    <property type="component" value="Unassembled WGS sequence"/>
</dbReference>
<comment type="caution">
    <text evidence="1">The sequence shown here is derived from an EMBL/GenBank/DDBJ whole genome shotgun (WGS) entry which is preliminary data.</text>
</comment>
<keyword evidence="2" id="KW-1185">Reference proteome</keyword>
<sequence length="92" mass="10762">MNDFDKGSKFNLCSSKSIFSSNYKKPDSGEFVDVLDYVNNYDFYHDKTINSNTFDQNNESKETLKKKKCQKSTIWIAKKEVNEAKKNSKQEE</sequence>